<feature type="region of interest" description="Disordered" evidence="5">
    <location>
        <begin position="1"/>
        <end position="83"/>
    </location>
</feature>
<dbReference type="EMBL" id="CADCTP010000080">
    <property type="protein sequence ID" value="CAA9226470.1"/>
    <property type="molecule type" value="Genomic_DNA"/>
</dbReference>
<proteinExistence type="predicted"/>
<dbReference type="SUPFAM" id="SSF57716">
    <property type="entry name" value="Glucocorticoid receptor-like (DNA-binding domain)"/>
    <property type="match status" value="1"/>
</dbReference>
<feature type="domain" description="Zinc finger DksA/TraR C4-type" evidence="6">
    <location>
        <begin position="164"/>
        <end position="199"/>
    </location>
</feature>
<evidence type="ECO:0000256" key="4">
    <source>
        <dbReference type="PROSITE-ProRule" id="PRU00510"/>
    </source>
</evidence>
<dbReference type="PROSITE" id="PS01102">
    <property type="entry name" value="ZF_DKSA_1"/>
    <property type="match status" value="1"/>
</dbReference>
<feature type="compositionally biased region" description="Low complexity" evidence="5">
    <location>
        <begin position="12"/>
        <end position="31"/>
    </location>
</feature>
<dbReference type="InterPro" id="IPR037187">
    <property type="entry name" value="DnaK_N"/>
</dbReference>
<dbReference type="Gene3D" id="1.20.120.910">
    <property type="entry name" value="DksA, coiled-coil domain"/>
    <property type="match status" value="1"/>
</dbReference>
<evidence type="ECO:0000259" key="6">
    <source>
        <dbReference type="Pfam" id="PF01258"/>
    </source>
</evidence>
<evidence type="ECO:0000256" key="1">
    <source>
        <dbReference type="ARBA" id="ARBA00022723"/>
    </source>
</evidence>
<feature type="zinc finger region" description="dksA C4-type" evidence="4">
    <location>
        <begin position="169"/>
        <end position="193"/>
    </location>
</feature>
<dbReference type="PANTHER" id="PTHR33823">
    <property type="entry name" value="RNA POLYMERASE-BINDING TRANSCRIPTION FACTOR DKSA-RELATED"/>
    <property type="match status" value="1"/>
</dbReference>
<dbReference type="PANTHER" id="PTHR33823:SF2">
    <property type="entry name" value="RNA POLYMERASE-BINDING TRANSCRIPTION FACTOR DKSA"/>
    <property type="match status" value="1"/>
</dbReference>
<dbReference type="InterPro" id="IPR020458">
    <property type="entry name" value="Znf_DskA_TraR_CS"/>
</dbReference>
<gene>
    <name evidence="7" type="ORF">AVDCRST_MAG41-755</name>
</gene>
<keyword evidence="2" id="KW-0863">Zinc-finger</keyword>
<feature type="compositionally biased region" description="Low complexity" evidence="5">
    <location>
        <begin position="40"/>
        <end position="60"/>
    </location>
</feature>
<reference evidence="7" key="1">
    <citation type="submission" date="2020-02" db="EMBL/GenBank/DDBJ databases">
        <authorList>
            <person name="Meier V. D."/>
        </authorList>
    </citation>
    <scope>NUCLEOTIDE SEQUENCE</scope>
    <source>
        <strain evidence="7">AVDCRST_MAG41</strain>
    </source>
</reference>
<dbReference type="AlphaFoldDB" id="A0A6J4HNH1"/>
<dbReference type="Pfam" id="PF01258">
    <property type="entry name" value="zf-dskA_traR"/>
    <property type="match status" value="1"/>
</dbReference>
<evidence type="ECO:0000256" key="5">
    <source>
        <dbReference type="SAM" id="MobiDB-lite"/>
    </source>
</evidence>
<protein>
    <submittedName>
        <fullName evidence="7">RNA polymerase-binding transcription factor DksA</fullName>
    </submittedName>
</protein>
<dbReference type="InterPro" id="IPR000962">
    <property type="entry name" value="Znf_DskA_TraR"/>
</dbReference>
<evidence type="ECO:0000313" key="7">
    <source>
        <dbReference type="EMBL" id="CAA9226470.1"/>
    </source>
</evidence>
<evidence type="ECO:0000256" key="2">
    <source>
        <dbReference type="ARBA" id="ARBA00022771"/>
    </source>
</evidence>
<evidence type="ECO:0000256" key="3">
    <source>
        <dbReference type="ARBA" id="ARBA00022833"/>
    </source>
</evidence>
<sequence length="200" mass="21483">MTANVAEATDATTETGSSRTSGTQPAAAPARRAARGTGAGAKAATGRTTRTSTAKTPSGTRNRAPAHTAVADRGPAPTGSDWTVEELAEVRVDLVREIAERRADYDRAIAEITRLQQSSGEGAGDDQADAGSKTFEREQEMSIANNRRDLLVQMERAMERLDKGTYGHCESCSQPIMKARLQAFPSATLCVKCKQREERR</sequence>
<dbReference type="SUPFAM" id="SSF109635">
    <property type="entry name" value="DnaK suppressor protein DksA, alpha-hairpin domain"/>
    <property type="match status" value="1"/>
</dbReference>
<organism evidence="7">
    <name type="scientific">uncultured Mycobacteriales bacterium</name>
    <dbReference type="NCBI Taxonomy" id="581187"/>
    <lineage>
        <taxon>Bacteria</taxon>
        <taxon>Bacillati</taxon>
        <taxon>Actinomycetota</taxon>
        <taxon>Actinomycetes</taxon>
        <taxon>Mycobacteriales</taxon>
        <taxon>environmental samples</taxon>
    </lineage>
</organism>
<name>A0A6J4HNH1_9ACTN</name>
<dbReference type="GO" id="GO:0008270">
    <property type="term" value="F:zinc ion binding"/>
    <property type="evidence" value="ECO:0007669"/>
    <property type="project" value="UniProtKB-KW"/>
</dbReference>
<dbReference type="PROSITE" id="PS51128">
    <property type="entry name" value="ZF_DKSA_2"/>
    <property type="match status" value="1"/>
</dbReference>
<accession>A0A6J4HNH1</accession>
<keyword evidence="3" id="KW-0862">Zinc</keyword>
<keyword evidence="1" id="KW-0479">Metal-binding</keyword>